<dbReference type="Proteomes" id="UP000719412">
    <property type="component" value="Unassembled WGS sequence"/>
</dbReference>
<keyword evidence="2" id="KW-1015">Disulfide bond</keyword>
<dbReference type="FunFam" id="2.40.10.10:FF:000028">
    <property type="entry name" value="Serine protease easter"/>
    <property type="match status" value="5"/>
</dbReference>
<keyword evidence="1 6" id="KW-0732">Signal</keyword>
<dbReference type="InterPro" id="IPR018114">
    <property type="entry name" value="TRYPSIN_HIS"/>
</dbReference>
<proteinExistence type="inferred from homology"/>
<evidence type="ECO:0000313" key="9">
    <source>
        <dbReference type="Proteomes" id="UP000719412"/>
    </source>
</evidence>
<evidence type="ECO:0000256" key="6">
    <source>
        <dbReference type="SAM" id="SignalP"/>
    </source>
</evidence>
<feature type="domain" description="Peptidase S1" evidence="7">
    <location>
        <begin position="98"/>
        <end position="343"/>
    </location>
</feature>
<keyword evidence="5" id="KW-0720">Serine protease</keyword>
<dbReference type="SUPFAM" id="SSF50494">
    <property type="entry name" value="Trypsin-like serine proteases"/>
    <property type="match status" value="5"/>
</dbReference>
<feature type="domain" description="Peptidase S1" evidence="7">
    <location>
        <begin position="1048"/>
        <end position="1236"/>
    </location>
</feature>
<dbReference type="PRINTS" id="PR00722">
    <property type="entry name" value="CHYMOTRYPSIN"/>
</dbReference>
<evidence type="ECO:0000256" key="1">
    <source>
        <dbReference type="ARBA" id="ARBA00022729"/>
    </source>
</evidence>
<protein>
    <recommendedName>
        <fullName evidence="7">Peptidase S1 domain-containing protein</fullName>
    </recommendedName>
</protein>
<evidence type="ECO:0000313" key="8">
    <source>
        <dbReference type="EMBL" id="KAH0822758.1"/>
    </source>
</evidence>
<evidence type="ECO:0000256" key="2">
    <source>
        <dbReference type="ARBA" id="ARBA00023157"/>
    </source>
</evidence>
<keyword evidence="3" id="KW-0325">Glycoprotein</keyword>
<dbReference type="PROSITE" id="PS00135">
    <property type="entry name" value="TRYPSIN_SER"/>
    <property type="match status" value="2"/>
</dbReference>
<dbReference type="Gene3D" id="2.40.10.10">
    <property type="entry name" value="Trypsin-like serine proteases"/>
    <property type="match status" value="7"/>
</dbReference>
<feature type="domain" description="Peptidase S1" evidence="7">
    <location>
        <begin position="638"/>
        <end position="927"/>
    </location>
</feature>
<feature type="chain" id="PRO_5035290673" description="Peptidase S1 domain-containing protein" evidence="6">
    <location>
        <begin position="20"/>
        <end position="1262"/>
    </location>
</feature>
<sequence length="1262" mass="140708">MNKIFLCGVFIFTVNYCKTQDIGKVSEPCTLKDTIKQGYCIPSVQCDFALDKRHSEKTFQYCGKSIFYPKLCCPLEKSELKCLMYYKSFYNNPLVNFVVHGKMALAGEFPHMAIIGYGDKNTTEWLCGGSLISEQFVLTAAHCINSAQTGSARWVRLGNVNLQLTRRYHAPQQFQIVKSFVYPKYKYPSHYHDIALVKLDRPVEFNPFVKPACLHVHGSFPKTMTVTGWGTTAFYGMQSSHLLKAEVNLVDSEICKQQYAHTSRKKLARGIKKKIQLCAGHPEGRDACSGDSGGPLQFRKRGNRAYFLVAGVTSFGKACGVESSAGVYTRVAPYARWIERIAAVGYGEKNTAQWLCGGSLISEQFVLTAAHCINPKTTGPARWVRLGDLDLQDVEDVPKPQEFAVAETFVHSEYKSASHYHDIALIKLDRSAVFNNLVKPACLHVEKSIPHILTVTGWGKIDIFGEKSNHLLKADLNPVGQNICQKQYASISKKKLAKGIREDIQLCAGDSEGRDTCPGDSGGPLQYKKPASPDYFIIVGVTSFGKACGLENSIGVYTRVSPYTRWIESDECILKDTGKTSLCFPPYKCAYAKDESNSHKTFQYCQNDTFYSLLCCPMEKSELKCLTYYKQSDLALFISHGKKTLAGEFPHMAAVGYGEKNTAQWLCGGSLISEQFVLTAAHCINPKKTGPARWVRLGDLDLQDMKDVPKPQEFAIAEAVVHPEYKSPSHYHDIALIKLDHPAVFNNFVKPACLHVEKSIPHTLTVTGWGKIDIFGERSNHLLKADLNHVVQNVCQKQYASISKKKLANGIREDIQLCAGHPEGRDTCPVILGTGKKQMKKVCGYLKIAAGFIKVNLDQIRLYSIVQLHIILGNVVQCRKRKSAAIGYGDINKAQWFCGGSLISETFVLTAAHCIHPKKLGTARWIRLGDTDLQDNEDVPKPQNFTAEQHFIHPDFKSPSRYHDIALIKLDRPAVFNPFVRPACLHVEKSVPGILSVTGWGKTDIYGRRSNHLLKAEVNPVIQDICKEHYASISKKKLPKGIRDDIHLCAGHPEGRDTCPAAIGYGDINNAQWLCGGSLISETFVLTAAHCIHPKNLGPAKWIRLGDTDLQDNKDVPKPQDFTVEQHFIHPEYKSPSHYHDIALIKLDRPAVFNLFVQSACLHVEKSVPKVLTITGWGKTDIYGRRSNHLLKADVNPVVENICKQQYASISKKKLANGIREDIQLCAGDPEGRDTCPVIIHELFTRDVLLNFFLPQHIATIP</sequence>
<accession>A0A8J6LKX8</accession>
<gene>
    <name evidence="8" type="ORF">GEV33_000033</name>
</gene>
<evidence type="ECO:0000256" key="5">
    <source>
        <dbReference type="RuleBase" id="RU363034"/>
    </source>
</evidence>
<evidence type="ECO:0000259" key="7">
    <source>
        <dbReference type="PROSITE" id="PS50240"/>
    </source>
</evidence>
<keyword evidence="9" id="KW-1185">Reference proteome</keyword>
<feature type="signal peptide" evidence="6">
    <location>
        <begin position="1"/>
        <end position="19"/>
    </location>
</feature>
<evidence type="ECO:0000256" key="4">
    <source>
        <dbReference type="ARBA" id="ARBA00024195"/>
    </source>
</evidence>
<dbReference type="CDD" id="cd00190">
    <property type="entry name" value="Tryp_SPc"/>
    <property type="match status" value="5"/>
</dbReference>
<dbReference type="PROSITE" id="PS50240">
    <property type="entry name" value="TRYPSIN_DOM"/>
    <property type="match status" value="4"/>
</dbReference>
<evidence type="ECO:0000256" key="3">
    <source>
        <dbReference type="ARBA" id="ARBA00023180"/>
    </source>
</evidence>
<name>A0A8J6LKX8_TENMO</name>
<dbReference type="PANTHER" id="PTHR24258:SF136">
    <property type="entry name" value="GH06673P-RELATED"/>
    <property type="match status" value="1"/>
</dbReference>
<dbReference type="EMBL" id="JABDTM020000045">
    <property type="protein sequence ID" value="KAH0822758.1"/>
    <property type="molecule type" value="Genomic_DNA"/>
</dbReference>
<dbReference type="InterPro" id="IPR001254">
    <property type="entry name" value="Trypsin_dom"/>
</dbReference>
<dbReference type="PROSITE" id="PS00134">
    <property type="entry name" value="TRYPSIN_HIS"/>
    <property type="match status" value="5"/>
</dbReference>
<dbReference type="GO" id="GO:0006508">
    <property type="term" value="P:proteolysis"/>
    <property type="evidence" value="ECO:0007669"/>
    <property type="project" value="UniProtKB-KW"/>
</dbReference>
<dbReference type="InterPro" id="IPR033116">
    <property type="entry name" value="TRYPSIN_SER"/>
</dbReference>
<comment type="similarity">
    <text evidence="4">Belongs to the peptidase S1 family. CLIP subfamily.</text>
</comment>
<dbReference type="InterPro" id="IPR001314">
    <property type="entry name" value="Peptidase_S1A"/>
</dbReference>
<reference evidence="8" key="1">
    <citation type="journal article" date="2020" name="J Insects Food Feed">
        <title>The yellow mealworm (Tenebrio molitor) genome: a resource for the emerging insects as food and feed industry.</title>
        <authorList>
            <person name="Eriksson T."/>
            <person name="Andere A."/>
            <person name="Kelstrup H."/>
            <person name="Emery V."/>
            <person name="Picard C."/>
        </authorList>
    </citation>
    <scope>NUCLEOTIDE SEQUENCE</scope>
    <source>
        <strain evidence="8">Stoneville</strain>
        <tissue evidence="8">Whole head</tissue>
    </source>
</reference>
<dbReference type="PANTHER" id="PTHR24258">
    <property type="entry name" value="SERINE PROTEASE-RELATED"/>
    <property type="match status" value="1"/>
</dbReference>
<dbReference type="InterPro" id="IPR043504">
    <property type="entry name" value="Peptidase_S1_PA_chymotrypsin"/>
</dbReference>
<dbReference type="AlphaFoldDB" id="A0A8J6LKX8"/>
<organism evidence="8 9">
    <name type="scientific">Tenebrio molitor</name>
    <name type="common">Yellow mealworm beetle</name>
    <dbReference type="NCBI Taxonomy" id="7067"/>
    <lineage>
        <taxon>Eukaryota</taxon>
        <taxon>Metazoa</taxon>
        <taxon>Ecdysozoa</taxon>
        <taxon>Arthropoda</taxon>
        <taxon>Hexapoda</taxon>
        <taxon>Insecta</taxon>
        <taxon>Pterygota</taxon>
        <taxon>Neoptera</taxon>
        <taxon>Endopterygota</taxon>
        <taxon>Coleoptera</taxon>
        <taxon>Polyphaga</taxon>
        <taxon>Cucujiformia</taxon>
        <taxon>Tenebrionidae</taxon>
        <taxon>Tenebrio</taxon>
    </lineage>
</organism>
<dbReference type="InterPro" id="IPR009003">
    <property type="entry name" value="Peptidase_S1_PA"/>
</dbReference>
<dbReference type="GO" id="GO:0004252">
    <property type="term" value="F:serine-type endopeptidase activity"/>
    <property type="evidence" value="ECO:0007669"/>
    <property type="project" value="InterPro"/>
</dbReference>
<dbReference type="FunFam" id="2.40.10.10:FF:000002">
    <property type="entry name" value="Transmembrane protease serine"/>
    <property type="match status" value="1"/>
</dbReference>
<dbReference type="SMART" id="SM00020">
    <property type="entry name" value="Tryp_SPc"/>
    <property type="match status" value="5"/>
</dbReference>
<dbReference type="Pfam" id="PF00089">
    <property type="entry name" value="Trypsin"/>
    <property type="match status" value="5"/>
</dbReference>
<keyword evidence="5" id="KW-0645">Protease</keyword>
<comment type="caution">
    <text evidence="8">The sequence shown here is derived from an EMBL/GenBank/DDBJ whole genome shotgun (WGS) entry which is preliminary data.</text>
</comment>
<keyword evidence="5" id="KW-0378">Hydrolase</keyword>
<feature type="domain" description="Peptidase S1" evidence="7">
    <location>
        <begin position="355"/>
        <end position="572"/>
    </location>
</feature>
<reference evidence="8" key="2">
    <citation type="submission" date="2021-08" db="EMBL/GenBank/DDBJ databases">
        <authorList>
            <person name="Eriksson T."/>
        </authorList>
    </citation>
    <scope>NUCLEOTIDE SEQUENCE</scope>
    <source>
        <strain evidence="8">Stoneville</strain>
        <tissue evidence="8">Whole head</tissue>
    </source>
</reference>